<feature type="domain" description="Rad21/Rec8-like protein C-terminal eukaryotic" evidence="1">
    <location>
        <begin position="223"/>
        <end position="267"/>
    </location>
</feature>
<dbReference type="InterPro" id="IPR006909">
    <property type="entry name" value="Rad21/Rec8_C_eu"/>
</dbReference>
<evidence type="ECO:0000313" key="2">
    <source>
        <dbReference type="EMBL" id="ELQ74387.1"/>
    </source>
</evidence>
<dbReference type="HOGENOM" id="CLU_1012609_0_0_1"/>
<keyword evidence="3" id="KW-1185">Reference proteome</keyword>
<dbReference type="EMBL" id="JH994043">
    <property type="protein sequence ID" value="ELQ74387.1"/>
    <property type="molecule type" value="Genomic_DNA"/>
</dbReference>
<sequence length="275" mass="31617">MHAPNLLILYKSRKLQRDRSIKINLSSLITRDYSMHDLFERAKIIFSISLIYGKQMRWIVDESKRIVEMFEVSGVKRVRRTTGTVRADQPLSNAADHEDAFGGSVHHHDAGSIIDHDVTYDVDHNDFTFPSEVEVGRAEHTEMEIKDYELKQPRYRRTQGCHALALKDAFIIQSITAKLRALEAHLPSEIELARNDVLPEYDYDGVNVSDFVEDNSVVEYEKDEFVFGEVVQGKPREEQADIFYGLLVNIEKGNVSVEQHECYGEIRCKKMAVIV</sequence>
<evidence type="ECO:0000313" key="3">
    <source>
        <dbReference type="Proteomes" id="UP000011185"/>
    </source>
</evidence>
<dbReference type="VEuPathDB" id="MicrosporidiaDB:THOM_2685"/>
<organism evidence="2 3">
    <name type="scientific">Trachipleistophora hominis</name>
    <name type="common">Microsporidian parasite</name>
    <dbReference type="NCBI Taxonomy" id="72359"/>
    <lineage>
        <taxon>Eukaryota</taxon>
        <taxon>Fungi</taxon>
        <taxon>Fungi incertae sedis</taxon>
        <taxon>Microsporidia</taxon>
        <taxon>Pleistophoridae</taxon>
        <taxon>Trachipleistophora</taxon>
    </lineage>
</organism>
<dbReference type="OrthoDB" id="10349118at2759"/>
<reference evidence="2 3" key="1">
    <citation type="journal article" date="2012" name="PLoS Pathog.">
        <title>The genome of the obligate intracellular parasite Trachipleistophora hominis: new insights into microsporidian genome dynamics and reductive evolution.</title>
        <authorList>
            <person name="Heinz E."/>
            <person name="Williams T.A."/>
            <person name="Nakjang S."/>
            <person name="Noel C.J."/>
            <person name="Swan D.C."/>
            <person name="Goldberg A.V."/>
            <person name="Harris S.R."/>
            <person name="Weinmaier T."/>
            <person name="Markert S."/>
            <person name="Becher D."/>
            <person name="Bernhardt J."/>
            <person name="Dagan T."/>
            <person name="Hacker C."/>
            <person name="Lucocq J.M."/>
            <person name="Schweder T."/>
            <person name="Rattei T."/>
            <person name="Hall N."/>
            <person name="Hirt R.P."/>
            <person name="Embley T.M."/>
        </authorList>
    </citation>
    <scope>NUCLEOTIDE SEQUENCE [LARGE SCALE GENOMIC DNA]</scope>
</reference>
<accession>L7JUF5</accession>
<evidence type="ECO:0000259" key="1">
    <source>
        <dbReference type="Pfam" id="PF04824"/>
    </source>
</evidence>
<dbReference type="OMA" id="YGEIRCK"/>
<gene>
    <name evidence="2" type="ORF">THOM_2685</name>
</gene>
<dbReference type="Pfam" id="PF04824">
    <property type="entry name" value="Rad21_Rec8"/>
    <property type="match status" value="1"/>
</dbReference>
<name>L7JUF5_TRAHO</name>
<dbReference type="InParanoid" id="L7JUF5"/>
<proteinExistence type="predicted"/>
<dbReference type="AlphaFoldDB" id="L7JUF5"/>
<protein>
    <submittedName>
        <fullName evidence="2">Putative Rad21/Rec8-like protein, Rad21/Rec8-like protein, eukaryotic protein</fullName>
    </submittedName>
</protein>
<dbReference type="Proteomes" id="UP000011185">
    <property type="component" value="Unassembled WGS sequence"/>
</dbReference>